<evidence type="ECO:0000313" key="2">
    <source>
        <dbReference type="EMBL" id="CAD7658273.1"/>
    </source>
</evidence>
<evidence type="ECO:0000256" key="1">
    <source>
        <dbReference type="SAM" id="MobiDB-lite"/>
    </source>
</evidence>
<keyword evidence="3" id="KW-1185">Reference proteome</keyword>
<dbReference type="EMBL" id="OC929449">
    <property type="protein sequence ID" value="CAD7658273.1"/>
    <property type="molecule type" value="Genomic_DNA"/>
</dbReference>
<name>A0A7R9MDZ9_9ACAR</name>
<gene>
    <name evidence="2" type="ORF">ONB1V03_LOCUS14896</name>
</gene>
<dbReference type="Proteomes" id="UP000728032">
    <property type="component" value="Unassembled WGS sequence"/>
</dbReference>
<feature type="region of interest" description="Disordered" evidence="1">
    <location>
        <begin position="1"/>
        <end position="44"/>
    </location>
</feature>
<dbReference type="AlphaFoldDB" id="A0A7R9MDZ9"/>
<sequence length="98" mass="10695">MTTLLNAEAPGTNESTKTASKVNKSETKSKGNQSLAEEDDNELEEVLRMSVESKAETESRQMETALALSLESTPKPINQFSTEDEMVDRALAMSLEGL</sequence>
<proteinExistence type="predicted"/>
<reference evidence="2" key="1">
    <citation type="submission" date="2020-11" db="EMBL/GenBank/DDBJ databases">
        <authorList>
            <person name="Tran Van P."/>
        </authorList>
    </citation>
    <scope>NUCLEOTIDE SEQUENCE</scope>
</reference>
<feature type="compositionally biased region" description="Polar residues" evidence="1">
    <location>
        <begin position="12"/>
        <end position="22"/>
    </location>
</feature>
<evidence type="ECO:0000313" key="3">
    <source>
        <dbReference type="Proteomes" id="UP000728032"/>
    </source>
</evidence>
<organism evidence="2">
    <name type="scientific">Oppiella nova</name>
    <dbReference type="NCBI Taxonomy" id="334625"/>
    <lineage>
        <taxon>Eukaryota</taxon>
        <taxon>Metazoa</taxon>
        <taxon>Ecdysozoa</taxon>
        <taxon>Arthropoda</taxon>
        <taxon>Chelicerata</taxon>
        <taxon>Arachnida</taxon>
        <taxon>Acari</taxon>
        <taxon>Acariformes</taxon>
        <taxon>Sarcoptiformes</taxon>
        <taxon>Oribatida</taxon>
        <taxon>Brachypylina</taxon>
        <taxon>Oppioidea</taxon>
        <taxon>Oppiidae</taxon>
        <taxon>Oppiella</taxon>
    </lineage>
</organism>
<accession>A0A7R9MDZ9</accession>
<dbReference type="EMBL" id="CAJPVJ010014624">
    <property type="protein sequence ID" value="CAG2175459.1"/>
    <property type="molecule type" value="Genomic_DNA"/>
</dbReference>
<protein>
    <submittedName>
        <fullName evidence="2">Uncharacterized protein</fullName>
    </submittedName>
</protein>